<accession>A0A251TJY2</accession>
<dbReference type="Proteomes" id="UP000215914">
    <property type="component" value="Chromosome 10"/>
</dbReference>
<dbReference type="InParanoid" id="A0A251TJY2"/>
<dbReference type="EMBL" id="CM007899">
    <property type="protein sequence ID" value="OTG10912.1"/>
    <property type="molecule type" value="Genomic_DNA"/>
</dbReference>
<protein>
    <submittedName>
        <fullName evidence="1">Uncharacterized protein</fullName>
    </submittedName>
</protein>
<dbReference type="AlphaFoldDB" id="A0A251TJY2"/>
<evidence type="ECO:0000313" key="2">
    <source>
        <dbReference type="Proteomes" id="UP000215914"/>
    </source>
</evidence>
<organism evidence="1 2">
    <name type="scientific">Helianthus annuus</name>
    <name type="common">Common sunflower</name>
    <dbReference type="NCBI Taxonomy" id="4232"/>
    <lineage>
        <taxon>Eukaryota</taxon>
        <taxon>Viridiplantae</taxon>
        <taxon>Streptophyta</taxon>
        <taxon>Embryophyta</taxon>
        <taxon>Tracheophyta</taxon>
        <taxon>Spermatophyta</taxon>
        <taxon>Magnoliopsida</taxon>
        <taxon>eudicotyledons</taxon>
        <taxon>Gunneridae</taxon>
        <taxon>Pentapetalae</taxon>
        <taxon>asterids</taxon>
        <taxon>campanulids</taxon>
        <taxon>Asterales</taxon>
        <taxon>Asteraceae</taxon>
        <taxon>Asteroideae</taxon>
        <taxon>Heliantheae alliance</taxon>
        <taxon>Heliantheae</taxon>
        <taxon>Helianthus</taxon>
    </lineage>
</organism>
<sequence>MVGVCGLIEDERRRDYSTHSADHRYDFSILSWETKGFKLSYRAPVLFGNY</sequence>
<reference evidence="2" key="1">
    <citation type="journal article" date="2017" name="Nature">
        <title>The sunflower genome provides insights into oil metabolism, flowering and Asterid evolution.</title>
        <authorList>
            <person name="Badouin H."/>
            <person name="Gouzy J."/>
            <person name="Grassa C.J."/>
            <person name="Murat F."/>
            <person name="Staton S.E."/>
            <person name="Cottret L."/>
            <person name="Lelandais-Briere C."/>
            <person name="Owens G.L."/>
            <person name="Carrere S."/>
            <person name="Mayjonade B."/>
            <person name="Legrand L."/>
            <person name="Gill N."/>
            <person name="Kane N.C."/>
            <person name="Bowers J.E."/>
            <person name="Hubner S."/>
            <person name="Bellec A."/>
            <person name="Berard A."/>
            <person name="Berges H."/>
            <person name="Blanchet N."/>
            <person name="Boniface M.C."/>
            <person name="Brunel D."/>
            <person name="Catrice O."/>
            <person name="Chaidir N."/>
            <person name="Claudel C."/>
            <person name="Donnadieu C."/>
            <person name="Faraut T."/>
            <person name="Fievet G."/>
            <person name="Helmstetter N."/>
            <person name="King M."/>
            <person name="Knapp S.J."/>
            <person name="Lai Z."/>
            <person name="Le Paslier M.C."/>
            <person name="Lippi Y."/>
            <person name="Lorenzon L."/>
            <person name="Mandel J.R."/>
            <person name="Marage G."/>
            <person name="Marchand G."/>
            <person name="Marquand E."/>
            <person name="Bret-Mestries E."/>
            <person name="Morien E."/>
            <person name="Nambeesan S."/>
            <person name="Nguyen T."/>
            <person name="Pegot-Espagnet P."/>
            <person name="Pouilly N."/>
            <person name="Raftis F."/>
            <person name="Sallet E."/>
            <person name="Schiex T."/>
            <person name="Thomas J."/>
            <person name="Vandecasteele C."/>
            <person name="Vares D."/>
            <person name="Vear F."/>
            <person name="Vautrin S."/>
            <person name="Crespi M."/>
            <person name="Mangin B."/>
            <person name="Burke J.M."/>
            <person name="Salse J."/>
            <person name="Munos S."/>
            <person name="Vincourt P."/>
            <person name="Rieseberg L.H."/>
            <person name="Langlade N.B."/>
        </authorList>
    </citation>
    <scope>NUCLEOTIDE SEQUENCE [LARGE SCALE GENOMIC DNA]</scope>
    <source>
        <strain evidence="2">cv. SF193</strain>
    </source>
</reference>
<gene>
    <name evidence="1" type="ORF">HannXRQ_Chr10g0292981</name>
</gene>
<evidence type="ECO:0000313" key="1">
    <source>
        <dbReference type="EMBL" id="OTG10912.1"/>
    </source>
</evidence>
<proteinExistence type="predicted"/>
<keyword evidence="2" id="KW-1185">Reference proteome</keyword>
<name>A0A251TJY2_HELAN</name>